<dbReference type="PANTHER" id="PTHR30344:SF1">
    <property type="entry name" value="6-PHOSPHOGLUCONOLACTONASE"/>
    <property type="match status" value="1"/>
</dbReference>
<dbReference type="InterPro" id="IPR019405">
    <property type="entry name" value="Lactonase_7-beta_prop"/>
</dbReference>
<dbReference type="Pfam" id="PF10282">
    <property type="entry name" value="Lactonase"/>
    <property type="match status" value="1"/>
</dbReference>
<dbReference type="PANTHER" id="PTHR30344">
    <property type="entry name" value="6-PHOSPHOGLUCONOLACTONASE-RELATED"/>
    <property type="match status" value="1"/>
</dbReference>
<proteinExistence type="inferred from homology"/>
<keyword evidence="3" id="KW-1185">Reference proteome</keyword>
<evidence type="ECO:0000313" key="2">
    <source>
        <dbReference type="EMBL" id="KZV96506.1"/>
    </source>
</evidence>
<comment type="similarity">
    <text evidence="1">Belongs to the cycloisomerase 2 family.</text>
</comment>
<dbReference type="GO" id="GO:0016853">
    <property type="term" value="F:isomerase activity"/>
    <property type="evidence" value="ECO:0007669"/>
    <property type="project" value="UniProtKB-KW"/>
</dbReference>
<dbReference type="Proteomes" id="UP000077266">
    <property type="component" value="Unassembled WGS sequence"/>
</dbReference>
<sequence>MVYISARALTNYTIIAGSYTSTISTFLFDAAAGTLSLGATSDAGTNPSWIQLSPDSKALFATQENTDGAIISFSVQPDGSVKQVSKASSGGADPANLLVLSSGKEVVIADYSSGGVLAFPIEADGVTLGDPSPTLQLEGSGPVPGRQDVPHPHQVIEHGDELLVPDLGSDKVWRLTKAASGGYEIAGSVDQGPGSGPRHAVPLDGNLYVLHELDNSLSQYTLPPLKAPAGCKVTPSLVANFTILPDEQPAGAVWGAGELLLSPVSASFPDQYLYASNRNVGTEIDPRGDSLAIFAIKPELKLVKQFFLGLNQPRGVQIFGEEGQYIIAGGLGSGGVKVFERVDGGADLKEVASYTGTGSEKIVSFDWVD</sequence>
<dbReference type="SUPFAM" id="SSF75011">
    <property type="entry name" value="3-carboxy-cis,cis-mucoante lactonizing enzyme"/>
    <property type="match status" value="1"/>
</dbReference>
<dbReference type="OrthoDB" id="9972196at2759"/>
<dbReference type="GO" id="GO:0017057">
    <property type="term" value="F:6-phosphogluconolactonase activity"/>
    <property type="evidence" value="ECO:0007669"/>
    <property type="project" value="TreeGrafter"/>
</dbReference>
<dbReference type="Gene3D" id="2.130.10.10">
    <property type="entry name" value="YVTN repeat-like/Quinoprotein amine dehydrogenase"/>
    <property type="match status" value="1"/>
</dbReference>
<dbReference type="EMBL" id="KV425942">
    <property type="protein sequence ID" value="KZV96506.1"/>
    <property type="molecule type" value="Genomic_DNA"/>
</dbReference>
<dbReference type="STRING" id="1314781.A0A165KKV1"/>
<dbReference type="AlphaFoldDB" id="A0A165KKV1"/>
<gene>
    <name evidence="2" type="ORF">EXIGLDRAFT_833593</name>
</gene>
<dbReference type="InParanoid" id="A0A165KKV1"/>
<dbReference type="InterPro" id="IPR015943">
    <property type="entry name" value="WD40/YVTN_repeat-like_dom_sf"/>
</dbReference>
<keyword evidence="2" id="KW-0413">Isomerase</keyword>
<accession>A0A165KKV1</accession>
<protein>
    <submittedName>
        <fullName evidence="2">Putative isomerase YbhE</fullName>
    </submittedName>
</protein>
<reference evidence="2 3" key="1">
    <citation type="journal article" date="2016" name="Mol. Biol. Evol.">
        <title>Comparative Genomics of Early-Diverging Mushroom-Forming Fungi Provides Insights into the Origins of Lignocellulose Decay Capabilities.</title>
        <authorList>
            <person name="Nagy L.G."/>
            <person name="Riley R."/>
            <person name="Tritt A."/>
            <person name="Adam C."/>
            <person name="Daum C."/>
            <person name="Floudas D."/>
            <person name="Sun H."/>
            <person name="Yadav J.S."/>
            <person name="Pangilinan J."/>
            <person name="Larsson K.H."/>
            <person name="Matsuura K."/>
            <person name="Barry K."/>
            <person name="Labutti K."/>
            <person name="Kuo R."/>
            <person name="Ohm R.A."/>
            <person name="Bhattacharya S.S."/>
            <person name="Shirouzu T."/>
            <person name="Yoshinaga Y."/>
            <person name="Martin F.M."/>
            <person name="Grigoriev I.V."/>
            <person name="Hibbett D.S."/>
        </authorList>
    </citation>
    <scope>NUCLEOTIDE SEQUENCE [LARGE SCALE GENOMIC DNA]</scope>
    <source>
        <strain evidence="2 3">HHB12029</strain>
    </source>
</reference>
<evidence type="ECO:0000313" key="3">
    <source>
        <dbReference type="Proteomes" id="UP000077266"/>
    </source>
</evidence>
<dbReference type="InterPro" id="IPR050282">
    <property type="entry name" value="Cycloisomerase_2"/>
</dbReference>
<organism evidence="2 3">
    <name type="scientific">Exidia glandulosa HHB12029</name>
    <dbReference type="NCBI Taxonomy" id="1314781"/>
    <lineage>
        <taxon>Eukaryota</taxon>
        <taxon>Fungi</taxon>
        <taxon>Dikarya</taxon>
        <taxon>Basidiomycota</taxon>
        <taxon>Agaricomycotina</taxon>
        <taxon>Agaricomycetes</taxon>
        <taxon>Auriculariales</taxon>
        <taxon>Exidiaceae</taxon>
        <taxon>Exidia</taxon>
    </lineage>
</organism>
<name>A0A165KKV1_EXIGL</name>
<evidence type="ECO:0000256" key="1">
    <source>
        <dbReference type="ARBA" id="ARBA00005564"/>
    </source>
</evidence>